<evidence type="ECO:0000256" key="5">
    <source>
        <dbReference type="ARBA" id="ARBA00022839"/>
    </source>
</evidence>
<dbReference type="EMBL" id="QFNK01000050">
    <property type="protein sequence ID" value="PZO87601.1"/>
    <property type="molecule type" value="Genomic_DNA"/>
</dbReference>
<feature type="domain" description="DDH" evidence="6">
    <location>
        <begin position="71"/>
        <end position="208"/>
    </location>
</feature>
<dbReference type="Proteomes" id="UP000249557">
    <property type="component" value="Unassembled WGS sequence"/>
</dbReference>
<dbReference type="InterPro" id="IPR001667">
    <property type="entry name" value="DDH_dom"/>
</dbReference>
<dbReference type="InterPro" id="IPR004610">
    <property type="entry name" value="RecJ"/>
</dbReference>
<keyword evidence="3" id="KW-0540">Nuclease</keyword>
<dbReference type="Pfam" id="PF01368">
    <property type="entry name" value="DHH"/>
    <property type="match status" value="1"/>
</dbReference>
<gene>
    <name evidence="9" type="primary">recJ</name>
    <name evidence="9" type="ORF">DI626_03650</name>
</gene>
<dbReference type="InterPro" id="IPR041122">
    <property type="entry name" value="RecJ_OB"/>
</dbReference>
<feature type="non-terminal residue" evidence="9">
    <location>
        <position position="527"/>
    </location>
</feature>
<dbReference type="Pfam" id="PF17768">
    <property type="entry name" value="RecJ_OB"/>
    <property type="match status" value="1"/>
</dbReference>
<evidence type="ECO:0000256" key="3">
    <source>
        <dbReference type="ARBA" id="ARBA00022722"/>
    </source>
</evidence>
<protein>
    <recommendedName>
        <fullName evidence="2">Single-stranded-DNA-specific exonuclease RecJ</fullName>
    </recommendedName>
</protein>
<name>A0A2W5BWW7_9BACT</name>
<evidence type="ECO:0000256" key="4">
    <source>
        <dbReference type="ARBA" id="ARBA00022801"/>
    </source>
</evidence>
<dbReference type="Gene3D" id="3.90.1640.30">
    <property type="match status" value="1"/>
</dbReference>
<dbReference type="InterPro" id="IPR038763">
    <property type="entry name" value="DHH_sf"/>
</dbReference>
<evidence type="ECO:0000313" key="10">
    <source>
        <dbReference type="Proteomes" id="UP000249557"/>
    </source>
</evidence>
<dbReference type="Pfam" id="PF02272">
    <property type="entry name" value="DHHA1"/>
    <property type="match status" value="1"/>
</dbReference>
<keyword evidence="4" id="KW-0378">Hydrolase</keyword>
<comment type="caution">
    <text evidence="9">The sequence shown here is derived from an EMBL/GenBank/DDBJ whole genome shotgun (WGS) entry which is preliminary data.</text>
</comment>
<comment type="similarity">
    <text evidence="1">Belongs to the RecJ family.</text>
</comment>
<evidence type="ECO:0000259" key="8">
    <source>
        <dbReference type="Pfam" id="PF17768"/>
    </source>
</evidence>
<accession>A0A2W5BWW7</accession>
<feature type="domain" description="DHHA1" evidence="7">
    <location>
        <begin position="347"/>
        <end position="443"/>
    </location>
</feature>
<dbReference type="GO" id="GO:0006281">
    <property type="term" value="P:DNA repair"/>
    <property type="evidence" value="ECO:0007669"/>
    <property type="project" value="InterPro"/>
</dbReference>
<dbReference type="GO" id="GO:0006310">
    <property type="term" value="P:DNA recombination"/>
    <property type="evidence" value="ECO:0007669"/>
    <property type="project" value="InterPro"/>
</dbReference>
<sequence>MEQDVVARISQLHGLPDYVARMLHLRGVAPDDVAGFLNPTLRDHFPDPFKMAGMREFAEDMAAKIMRKECIGILADFDVDGSTSAAILTRFLRHCGQMPPVYIPDRLNEGYGPSVNALQTLHAEGARTVVMADCGITAFAPVLAGRNMGMDIIIFDHHEPEDNLPEANHVINPKRRDDTSRTDMLAACGVTFLACVAVNNVLRREGFYAREGIADAPLKNWIDLVGLGTVCDMVPMTGPNRLFVRAGFAQMALKQNMGIRALCEVGGLATAPEPKDAGFTIGPRINAGSRVHRSDLGAKLLSTDDLDEARSIAFVLDECNEQRKAIQSKMMKEAIEKVERDGLDQGPVIIVSGDDWHPGLSGLVAGRLKERFGKPAVVVTFAENPDGVTEGRGSGRSITGVNMAQAFIEARNEGLLIKGGGHAMAGGFTVMPDRIPEFRDFMVRNVTQQMESVETAVETQIDGIATIRGAQTQFVRLLTDNVGPFGPQNTEPVFALANVRVQSVDVLKDKHIRVQMCDWEGGRRMKG</sequence>
<dbReference type="SUPFAM" id="SSF64182">
    <property type="entry name" value="DHH phosphoesterases"/>
    <property type="match status" value="1"/>
</dbReference>
<dbReference type="Gene3D" id="3.10.310.30">
    <property type="match status" value="1"/>
</dbReference>
<evidence type="ECO:0000256" key="1">
    <source>
        <dbReference type="ARBA" id="ARBA00005915"/>
    </source>
</evidence>
<dbReference type="NCBIfam" id="TIGR00644">
    <property type="entry name" value="recJ"/>
    <property type="match status" value="1"/>
</dbReference>
<dbReference type="PANTHER" id="PTHR30255:SF2">
    <property type="entry name" value="SINGLE-STRANDED-DNA-SPECIFIC EXONUCLEASE RECJ"/>
    <property type="match status" value="1"/>
</dbReference>
<dbReference type="GO" id="GO:0003676">
    <property type="term" value="F:nucleic acid binding"/>
    <property type="evidence" value="ECO:0007669"/>
    <property type="project" value="InterPro"/>
</dbReference>
<evidence type="ECO:0000259" key="6">
    <source>
        <dbReference type="Pfam" id="PF01368"/>
    </source>
</evidence>
<keyword evidence="5 9" id="KW-0269">Exonuclease</keyword>
<dbReference type="GO" id="GO:0008409">
    <property type="term" value="F:5'-3' exonuclease activity"/>
    <property type="evidence" value="ECO:0007669"/>
    <property type="project" value="InterPro"/>
</dbReference>
<dbReference type="AlphaFoldDB" id="A0A2W5BWW7"/>
<organism evidence="9 10">
    <name type="scientific">Micavibrio aeruginosavorus</name>
    <dbReference type="NCBI Taxonomy" id="349221"/>
    <lineage>
        <taxon>Bacteria</taxon>
        <taxon>Pseudomonadati</taxon>
        <taxon>Bdellovibrionota</taxon>
        <taxon>Bdellovibrionia</taxon>
        <taxon>Bdellovibrionales</taxon>
        <taxon>Pseudobdellovibrionaceae</taxon>
        <taxon>Micavibrio</taxon>
    </lineage>
</organism>
<reference evidence="9 10" key="1">
    <citation type="submission" date="2017-08" db="EMBL/GenBank/DDBJ databases">
        <title>Infants hospitalized years apart are colonized by the same room-sourced microbial strains.</title>
        <authorList>
            <person name="Brooks B."/>
            <person name="Olm M.R."/>
            <person name="Firek B.A."/>
            <person name="Baker R."/>
            <person name="Thomas B.C."/>
            <person name="Morowitz M.J."/>
            <person name="Banfield J.F."/>
        </authorList>
    </citation>
    <scope>NUCLEOTIDE SEQUENCE [LARGE SCALE GENOMIC DNA]</scope>
    <source>
        <strain evidence="9">S2_018_000_R2_104</strain>
    </source>
</reference>
<feature type="domain" description="RecJ OB" evidence="8">
    <location>
        <begin position="461"/>
        <end position="518"/>
    </location>
</feature>
<evidence type="ECO:0000313" key="9">
    <source>
        <dbReference type="EMBL" id="PZO87601.1"/>
    </source>
</evidence>
<dbReference type="InterPro" id="IPR003156">
    <property type="entry name" value="DHHA1_dom"/>
</dbReference>
<dbReference type="InterPro" id="IPR051673">
    <property type="entry name" value="SSDNA_exonuclease_RecJ"/>
</dbReference>
<evidence type="ECO:0000256" key="2">
    <source>
        <dbReference type="ARBA" id="ARBA00019841"/>
    </source>
</evidence>
<evidence type="ECO:0000259" key="7">
    <source>
        <dbReference type="Pfam" id="PF02272"/>
    </source>
</evidence>
<proteinExistence type="inferred from homology"/>
<dbReference type="PANTHER" id="PTHR30255">
    <property type="entry name" value="SINGLE-STRANDED-DNA-SPECIFIC EXONUCLEASE RECJ"/>
    <property type="match status" value="1"/>
</dbReference>